<gene>
    <name evidence="1" type="ORF">R3P38DRAFT_2466486</name>
</gene>
<sequence length="119" mass="12983">AGRNGIRDDIITQADCVTRLWAPICTAEALSMSSITDPHELYKRIHPSEVGTSLGSGTGGIVSMAKMFRDEKDVQNDILWETYVVFSDLGFQVDNCFSATAGWINSLLMLSSCPVKIPV</sequence>
<dbReference type="Gene3D" id="3.40.47.10">
    <property type="match status" value="1"/>
</dbReference>
<dbReference type="Proteomes" id="UP001362999">
    <property type="component" value="Unassembled WGS sequence"/>
</dbReference>
<dbReference type="AlphaFoldDB" id="A0AAV9ZS82"/>
<dbReference type="InterPro" id="IPR016039">
    <property type="entry name" value="Thiolase-like"/>
</dbReference>
<accession>A0AAV9ZS82</accession>
<feature type="non-terminal residue" evidence="1">
    <location>
        <position position="1"/>
    </location>
</feature>
<name>A0AAV9ZS82_9AGAR</name>
<reference evidence="1 2" key="1">
    <citation type="journal article" date="2024" name="J Genomics">
        <title>Draft genome sequencing and assembly of Favolaschia claudopus CIRM-BRFM 2984 isolated from oak limbs.</title>
        <authorList>
            <person name="Navarro D."/>
            <person name="Drula E."/>
            <person name="Chaduli D."/>
            <person name="Cazenave R."/>
            <person name="Ahrendt S."/>
            <person name="Wang J."/>
            <person name="Lipzen A."/>
            <person name="Daum C."/>
            <person name="Barry K."/>
            <person name="Grigoriev I.V."/>
            <person name="Favel A."/>
            <person name="Rosso M.N."/>
            <person name="Martin F."/>
        </authorList>
    </citation>
    <scope>NUCLEOTIDE SEQUENCE [LARGE SCALE GENOMIC DNA]</scope>
    <source>
        <strain evidence="1 2">CIRM-BRFM 2984</strain>
    </source>
</reference>
<evidence type="ECO:0000313" key="1">
    <source>
        <dbReference type="EMBL" id="KAK6988993.1"/>
    </source>
</evidence>
<comment type="caution">
    <text evidence="1">The sequence shown here is derived from an EMBL/GenBank/DDBJ whole genome shotgun (WGS) entry which is preliminary data.</text>
</comment>
<feature type="non-terminal residue" evidence="1">
    <location>
        <position position="119"/>
    </location>
</feature>
<dbReference type="EMBL" id="JAWWNJ010000118">
    <property type="protein sequence ID" value="KAK6988993.1"/>
    <property type="molecule type" value="Genomic_DNA"/>
</dbReference>
<keyword evidence="2" id="KW-1185">Reference proteome</keyword>
<proteinExistence type="predicted"/>
<evidence type="ECO:0000313" key="2">
    <source>
        <dbReference type="Proteomes" id="UP001362999"/>
    </source>
</evidence>
<dbReference type="GO" id="GO:0016746">
    <property type="term" value="F:acyltransferase activity"/>
    <property type="evidence" value="ECO:0007669"/>
    <property type="project" value="InterPro"/>
</dbReference>
<organism evidence="1 2">
    <name type="scientific">Favolaschia claudopus</name>
    <dbReference type="NCBI Taxonomy" id="2862362"/>
    <lineage>
        <taxon>Eukaryota</taxon>
        <taxon>Fungi</taxon>
        <taxon>Dikarya</taxon>
        <taxon>Basidiomycota</taxon>
        <taxon>Agaricomycotina</taxon>
        <taxon>Agaricomycetes</taxon>
        <taxon>Agaricomycetidae</taxon>
        <taxon>Agaricales</taxon>
        <taxon>Marasmiineae</taxon>
        <taxon>Mycenaceae</taxon>
        <taxon>Favolaschia</taxon>
    </lineage>
</organism>
<protein>
    <submittedName>
        <fullName evidence="1">Uncharacterized protein</fullName>
    </submittedName>
</protein>